<feature type="compositionally biased region" description="Pro residues" evidence="3">
    <location>
        <begin position="583"/>
        <end position="598"/>
    </location>
</feature>
<feature type="compositionally biased region" description="Polar residues" evidence="3">
    <location>
        <begin position="1144"/>
        <end position="1155"/>
    </location>
</feature>
<name>A0ABQ8UYI7_9EUKA</name>
<feature type="compositionally biased region" description="Pro residues" evidence="3">
    <location>
        <begin position="313"/>
        <end position="335"/>
    </location>
</feature>
<dbReference type="Proteomes" id="UP001141327">
    <property type="component" value="Unassembled WGS sequence"/>
</dbReference>
<feature type="region of interest" description="Disordered" evidence="3">
    <location>
        <begin position="1144"/>
        <end position="1235"/>
    </location>
</feature>
<dbReference type="InterPro" id="IPR000812">
    <property type="entry name" value="TFIIB"/>
</dbReference>
<evidence type="ECO:0000259" key="4">
    <source>
        <dbReference type="Pfam" id="PF00382"/>
    </source>
</evidence>
<dbReference type="InterPro" id="IPR036915">
    <property type="entry name" value="Cyclin-like_sf"/>
</dbReference>
<reference evidence="5" key="1">
    <citation type="journal article" date="2022" name="bioRxiv">
        <title>Genomics of Preaxostyla Flagellates Illuminates Evolutionary Transitions and the Path Towards Mitochondrial Loss.</title>
        <authorList>
            <person name="Novak L.V.F."/>
            <person name="Treitli S.C."/>
            <person name="Pyrih J."/>
            <person name="Halakuc P."/>
            <person name="Pipaliya S.V."/>
            <person name="Vacek V."/>
            <person name="Brzon O."/>
            <person name="Soukal P."/>
            <person name="Eme L."/>
            <person name="Dacks J.B."/>
            <person name="Karnkowska A."/>
            <person name="Elias M."/>
            <person name="Hampl V."/>
        </authorList>
    </citation>
    <scope>NUCLEOTIDE SEQUENCE</scope>
    <source>
        <strain evidence="5">RCP-MX</strain>
    </source>
</reference>
<proteinExistence type="predicted"/>
<keyword evidence="6" id="KW-1185">Reference proteome</keyword>
<feature type="region of interest" description="Disordered" evidence="3">
    <location>
        <begin position="568"/>
        <end position="619"/>
    </location>
</feature>
<feature type="compositionally biased region" description="Polar residues" evidence="3">
    <location>
        <begin position="1226"/>
        <end position="1235"/>
    </location>
</feature>
<evidence type="ECO:0000313" key="5">
    <source>
        <dbReference type="EMBL" id="KAJ4462842.1"/>
    </source>
</evidence>
<dbReference type="PANTHER" id="PTHR11618">
    <property type="entry name" value="TRANSCRIPTION INITIATION FACTOR IIB-RELATED"/>
    <property type="match status" value="1"/>
</dbReference>
<gene>
    <name evidence="5" type="ORF">PAPYR_33</name>
</gene>
<organism evidence="5 6">
    <name type="scientific">Paratrimastix pyriformis</name>
    <dbReference type="NCBI Taxonomy" id="342808"/>
    <lineage>
        <taxon>Eukaryota</taxon>
        <taxon>Metamonada</taxon>
        <taxon>Preaxostyla</taxon>
        <taxon>Paratrimastigidae</taxon>
        <taxon>Paratrimastix</taxon>
    </lineage>
</organism>
<feature type="region of interest" description="Disordered" evidence="3">
    <location>
        <begin position="661"/>
        <end position="747"/>
    </location>
</feature>
<evidence type="ECO:0000256" key="1">
    <source>
        <dbReference type="ARBA" id="ARBA00023015"/>
    </source>
</evidence>
<feature type="region of interest" description="Disordered" evidence="3">
    <location>
        <begin position="500"/>
        <end position="536"/>
    </location>
</feature>
<evidence type="ECO:0000256" key="3">
    <source>
        <dbReference type="SAM" id="MobiDB-lite"/>
    </source>
</evidence>
<feature type="region of interest" description="Disordered" evidence="3">
    <location>
        <begin position="982"/>
        <end position="1061"/>
    </location>
</feature>
<dbReference type="PANTHER" id="PTHR11618:SF13">
    <property type="entry name" value="TRANSCRIPTION INITIATION FACTOR IIB"/>
    <property type="match status" value="1"/>
</dbReference>
<feature type="compositionally biased region" description="Low complexity" evidence="3">
    <location>
        <begin position="1196"/>
        <end position="1207"/>
    </location>
</feature>
<feature type="compositionally biased region" description="Basic residues" evidence="3">
    <location>
        <begin position="694"/>
        <end position="711"/>
    </location>
</feature>
<protein>
    <recommendedName>
        <fullName evidence="4">Transcription factor TFIIB cyclin-like domain-containing protein</fullName>
    </recommendedName>
</protein>
<evidence type="ECO:0000256" key="2">
    <source>
        <dbReference type="ARBA" id="ARBA00023163"/>
    </source>
</evidence>
<accession>A0ABQ8UYI7</accession>
<comment type="caution">
    <text evidence="5">The sequence shown here is derived from an EMBL/GenBank/DDBJ whole genome shotgun (WGS) entry which is preliminary data.</text>
</comment>
<feature type="compositionally biased region" description="Low complexity" evidence="3">
    <location>
        <begin position="570"/>
        <end position="582"/>
    </location>
</feature>
<feature type="region of interest" description="Disordered" evidence="3">
    <location>
        <begin position="805"/>
        <end position="858"/>
    </location>
</feature>
<dbReference type="InterPro" id="IPR013150">
    <property type="entry name" value="TFIIB_cyclin"/>
</dbReference>
<dbReference type="EMBL" id="JAPMOS010000001">
    <property type="protein sequence ID" value="KAJ4462842.1"/>
    <property type="molecule type" value="Genomic_DNA"/>
</dbReference>
<dbReference type="Gene3D" id="1.10.472.170">
    <property type="match status" value="1"/>
</dbReference>
<feature type="domain" description="Transcription factor TFIIB cyclin-like" evidence="4">
    <location>
        <begin position="63"/>
        <end position="151"/>
    </location>
</feature>
<feature type="compositionally biased region" description="Low complexity" evidence="3">
    <location>
        <begin position="512"/>
        <end position="526"/>
    </location>
</feature>
<feature type="compositionally biased region" description="Pro residues" evidence="3">
    <location>
        <begin position="1016"/>
        <end position="1036"/>
    </location>
</feature>
<feature type="compositionally biased region" description="Pro residues" evidence="3">
    <location>
        <begin position="435"/>
        <end position="457"/>
    </location>
</feature>
<feature type="compositionally biased region" description="Low complexity" evidence="3">
    <location>
        <begin position="599"/>
        <end position="612"/>
    </location>
</feature>
<feature type="compositionally biased region" description="Low complexity" evidence="3">
    <location>
        <begin position="1005"/>
        <end position="1015"/>
    </location>
</feature>
<feature type="region of interest" description="Disordered" evidence="3">
    <location>
        <begin position="313"/>
        <end position="338"/>
    </location>
</feature>
<dbReference type="Pfam" id="PF00382">
    <property type="entry name" value="TFIIB"/>
    <property type="match status" value="1"/>
</dbReference>
<evidence type="ECO:0000313" key="6">
    <source>
        <dbReference type="Proteomes" id="UP001141327"/>
    </source>
</evidence>
<dbReference type="SUPFAM" id="SSF47954">
    <property type="entry name" value="Cyclin-like"/>
    <property type="match status" value="1"/>
</dbReference>
<feature type="region of interest" description="Disordered" evidence="3">
    <location>
        <begin position="898"/>
        <end position="925"/>
    </location>
</feature>
<keyword evidence="2" id="KW-0804">Transcription</keyword>
<feature type="region of interest" description="Disordered" evidence="3">
    <location>
        <begin position="356"/>
        <end position="463"/>
    </location>
</feature>
<sequence length="1235" mass="128382">MLAPCGHVFNPENVVLVSDEHDVYTMGMFEYDLSSGAGSARNTTIRVAQSKTSARILDVRTDMFLVKARQKITNLGASLALSRAHIEEARLLMEQALCTWANHSGRFVELTAAAALYATIRTHQVGITLFEVAERMAGVSVLALARCFAQLVLRAGLRLRPTDPSFFVERLIARFGLTAHRAGLESMLEICNPLVAGRPPHATAAAIVFWYCDAIGQTPPISMSDLATCLNTTETTVRKRLLEVERTLHAFLASHERGSFERPPPAMAEFRARRSYYVQLLPIYTTADRYERTVPTPAPPAAPAPALPAVPVPTCPSSAPPPAARPILPPPPPPAALQALSTNPLLRLRTPALLRSPLAGPAAPPGGGGGGEAGSPSSSPSPPAPAAATTPALPQWLLSDQVPPPSLPDSSGEAVATTPGFTFQDLYPTLTGAPTPGPVAATPPLPSPSPSPSPPPAAAVGLLRSPSSQAPIPAVPPGLVVPPHLFVPGLAATASTTRPVCCRTSPHNQHRSPPSSGSSQASTTTPRGGPMVDPPTPLMLPSAATVWPPASAPAASCLHHPRLQATGAIGSPSPVPLRGLLLSPPPPSPSPAPLPTGGPPAAFNLPPAAAGRPGAGGAATGGGRWVLDLHNGDVVFAGFGRPNPSLFPPGTPAPLLAVKREPSLPEPTAPPAGAGAEAEAEAEARASAGPSPANKRRPTKTQARRRQRPRAGRSLSPPAPPAPQQQQQQQQQGTGPTSSLRPKQEPEQPMAMMAHAVTPFSSPRPKQEPEQPMAMATPFSQLAPVPVVPVPTGVDPTHGTVDPPHVDDALSPVTPTHPGHPEPHIAPGRPRPPDMDSLYDRPAGSHQQSAARAALPGHPLPPAACVPVPAADIPPGASDLARLMATRRLVAETKARLGPRLPPGVAGGTSTSTPGWGGSADATGADQPAEEQFAGLWAHHRKRWPLRDVGMVEEALLAGIPEWLIVDMGPKPLSDYRTHLGLLTSIPPPPTPTPTPAPHPPEPVSAAAHSTQPASAAPPQPQPQPTSQPQQPPTASAPPASGEATQPPPPQPVEEPLLEDDLGPDELANYIRTEDELGAFVALAGPDWADRRAGGGRVACPPGAIHLIESARPGGCRLARHHASEWTAEIPDRQAPTMMMSMASSQPPVMSTGRTVSPPPHQREVGQGLESDDGDDPELAMAAATGGELRDWQRMRPVSRTSSSVPPEEGDLYGTPPPQARHLTTDQETAGSSPA</sequence>
<feature type="compositionally biased region" description="Pro residues" evidence="3">
    <location>
        <begin position="986"/>
        <end position="1003"/>
    </location>
</feature>
<keyword evidence="1" id="KW-0805">Transcription regulation</keyword>